<proteinExistence type="predicted"/>
<dbReference type="EMBL" id="JADOES010000007">
    <property type="protein sequence ID" value="MBT9314836.1"/>
    <property type="molecule type" value="Genomic_DNA"/>
</dbReference>
<organism evidence="4 5">
    <name type="scientific">Leptothoe spongobia TAU-MAC 1115</name>
    <dbReference type="NCBI Taxonomy" id="1967444"/>
    <lineage>
        <taxon>Bacteria</taxon>
        <taxon>Bacillati</taxon>
        <taxon>Cyanobacteriota</taxon>
        <taxon>Cyanophyceae</taxon>
        <taxon>Nodosilineales</taxon>
        <taxon>Cymatolegaceae</taxon>
        <taxon>Leptothoe</taxon>
        <taxon>Leptothoe spongobia</taxon>
    </lineage>
</organism>
<dbReference type="Pfam" id="PF05860">
    <property type="entry name" value="TPS"/>
    <property type="match status" value="1"/>
</dbReference>
<dbReference type="InterPro" id="IPR008638">
    <property type="entry name" value="FhaB/CdiA-like_TPS"/>
</dbReference>
<feature type="compositionally biased region" description="Acidic residues" evidence="1">
    <location>
        <begin position="1191"/>
        <end position="1201"/>
    </location>
</feature>
<protein>
    <submittedName>
        <fullName evidence="4">Filamentous hemagglutinin N-terminal domain-containing protein</fullName>
    </submittedName>
</protein>
<dbReference type="SMART" id="SM00912">
    <property type="entry name" value="Haemagg_act"/>
    <property type="match status" value="1"/>
</dbReference>
<dbReference type="Proteomes" id="UP000717364">
    <property type="component" value="Unassembled WGS sequence"/>
</dbReference>
<feature type="domain" description="Filamentous haemagglutinin FhaB/tRNA nuclease CdiA-like TPS" evidence="3">
    <location>
        <begin position="77"/>
        <end position="189"/>
    </location>
</feature>
<sequence>MKISTIRFPVVIPHTHQGKYWLLSGLFLLANQITTVVYAASPNDIQLQSYIPNKYPANSPEILFPAEEELIAQIIPDDTLGSEGSIVIDNGNSDFINGGAIRGANLFHSFQDFNVNTGQQVYFVNPEGIGTILSRVTGSNVSNIDGLLGVDGTADLFLLNPNGISFGPNAELDIRGAFTASTADTLEFTDGSVFSAVNPQGTSFLTMSVPLGVQFGNSVQGNITSTGILETGQGLTLFGNQLYLEGQLMAGGNLALQAQDTVTIRDTATDAFITRSGNDLTIQGNQGIDIWTLQHLEHTPFISRGDLTLISGGTISGDAHFESGGNFQLLTLERTPGNFVSFHDPSIFADGDVILGDYTGASLKVEATGSIQGGDISITGPDTTLVADGSGSDEDLLASNRTAILRSGVNLVSPPNLPQTVGGTTFEEGTVADQPPGSIIIDSINTSDNNGGDAGSIIISATGNIIINGKLESLSVSTVDDSGNGGSISITSSSGDISINDEVNTFSYSYAGNSGNAGSISISALGDISARNLNSVSASMKDPGNSSNGGNISISSISGDITINGNVASPSSSEIGNAGNGGDISIEATLGNITINNSDSLTSSSSFARNGNTGNGGNISISSKSDITIDGRLDSYSDSVTGATSNAGNISISSMSGDIRITQDVRATSYSSSGVTGNGGDITISSMSGDIISDGELNSSSASFQTSGDAGDGGNIILSSTSGDITTNERLNSFSFSNSNLGDAGNGGDIVLSSTSGDITTNERLNSSSLSSSRSAGDGGSISIESLNSGNITINKNLDLFSFSLSGTAGSGGDITLLTEDGLIMGNDTSILAFSVAPGGGTTGAGGLANLEASNIFGIEIFTLSSDGESGNIDIQGLGKNLTISNLNLTTSRQVDIMDPFDPNNRIPLDLSNFGQSGNTIITSAGNLNLTDVDIRSNTNRATDAGDIQFLSSGTIQLNNSQILSNTSANSTGNGGNVTFVANDNVVLNSTIFNTDTGGSGRAGSISIRDAEVVKLDNTELITSSNGPGGAGSIFIQNVDLLLMRRGSLILADASTTGGGGNVDIDASFVFTIPEEDNDILANSLFGQGGVIDINANLIVGFREVEQFSPTLRGNFISDISASSNFGIDGTVRLDADPAPELTELPTDLVDPANRITQGCRAEDFTSNDGPPGDFIITGRGGQRLEPTDIASEDAPLDDLGPDIIQPESSKKPDTESSIPTAPNRSQLTDAQEAIVTESGEVFLVADTAWRSSVSCAALHPPS</sequence>
<feature type="region of interest" description="Disordered" evidence="1">
    <location>
        <begin position="604"/>
        <end position="624"/>
    </location>
</feature>
<keyword evidence="2" id="KW-0472">Membrane</keyword>
<accession>A0A947DD07</accession>
<dbReference type="InterPro" id="IPR012334">
    <property type="entry name" value="Pectin_lyas_fold"/>
</dbReference>
<feature type="compositionally biased region" description="Polar residues" evidence="1">
    <location>
        <begin position="1216"/>
        <end position="1229"/>
    </location>
</feature>
<feature type="region of interest" description="Disordered" evidence="1">
    <location>
        <begin position="1162"/>
        <end position="1229"/>
    </location>
</feature>
<name>A0A947DD07_9CYAN</name>
<feature type="transmembrane region" description="Helical" evidence="2">
    <location>
        <begin position="20"/>
        <end position="40"/>
    </location>
</feature>
<dbReference type="NCBIfam" id="TIGR01901">
    <property type="entry name" value="adhes_NPXG"/>
    <property type="match status" value="1"/>
</dbReference>
<gene>
    <name evidence="4" type="ORF">IXB50_05310</name>
</gene>
<evidence type="ECO:0000256" key="1">
    <source>
        <dbReference type="SAM" id="MobiDB-lite"/>
    </source>
</evidence>
<dbReference type="AlphaFoldDB" id="A0A947DD07"/>
<evidence type="ECO:0000313" key="5">
    <source>
        <dbReference type="Proteomes" id="UP000717364"/>
    </source>
</evidence>
<keyword evidence="2" id="KW-1133">Transmembrane helix</keyword>
<evidence type="ECO:0000256" key="2">
    <source>
        <dbReference type="SAM" id="Phobius"/>
    </source>
</evidence>
<evidence type="ECO:0000259" key="3">
    <source>
        <dbReference type="SMART" id="SM00912"/>
    </source>
</evidence>
<keyword evidence="5" id="KW-1185">Reference proteome</keyword>
<dbReference type="InterPro" id="IPR011050">
    <property type="entry name" value="Pectin_lyase_fold/virulence"/>
</dbReference>
<dbReference type="Gene3D" id="2.160.20.10">
    <property type="entry name" value="Single-stranded right-handed beta-helix, Pectin lyase-like"/>
    <property type="match status" value="2"/>
</dbReference>
<keyword evidence="2" id="KW-0812">Transmembrane</keyword>
<dbReference type="RefSeq" id="WP_215607910.1">
    <property type="nucleotide sequence ID" value="NZ_JADOES010000007.1"/>
</dbReference>
<reference evidence="4" key="2">
    <citation type="journal article" date="2021" name="Mar. Drugs">
        <title>Genome Reduction and Secondary Metabolism of the Marine Sponge-Associated Cyanobacterium Leptothoe.</title>
        <authorList>
            <person name="Konstantinou D."/>
            <person name="Popin R.V."/>
            <person name="Fewer D.P."/>
            <person name="Sivonen K."/>
            <person name="Gkelis S."/>
        </authorList>
    </citation>
    <scope>NUCLEOTIDE SEQUENCE</scope>
    <source>
        <strain evidence="4">TAU-MAC 1115</strain>
    </source>
</reference>
<reference evidence="4" key="1">
    <citation type="submission" date="2020-11" db="EMBL/GenBank/DDBJ databases">
        <authorList>
            <person name="Konstantinou D."/>
            <person name="Gkelis S."/>
            <person name="Popin R."/>
            <person name="Fewer D."/>
            <person name="Sivonen K."/>
        </authorList>
    </citation>
    <scope>NUCLEOTIDE SEQUENCE</scope>
    <source>
        <strain evidence="4">TAU-MAC 1115</strain>
    </source>
</reference>
<dbReference type="SUPFAM" id="SSF51126">
    <property type="entry name" value="Pectin lyase-like"/>
    <property type="match status" value="1"/>
</dbReference>
<comment type="caution">
    <text evidence="4">The sequence shown here is derived from an EMBL/GenBank/DDBJ whole genome shotgun (WGS) entry which is preliminary data.</text>
</comment>
<evidence type="ECO:0000313" key="4">
    <source>
        <dbReference type="EMBL" id="MBT9314836.1"/>
    </source>
</evidence>